<dbReference type="SUPFAM" id="SSF51126">
    <property type="entry name" value="Pectin lyase-like"/>
    <property type="match status" value="1"/>
</dbReference>
<evidence type="ECO:0000256" key="1">
    <source>
        <dbReference type="ARBA" id="ARBA00022723"/>
    </source>
</evidence>
<evidence type="ECO:0000256" key="2">
    <source>
        <dbReference type="ARBA" id="ARBA00023180"/>
    </source>
</evidence>
<comment type="caution">
    <text evidence="4">The sequence shown here is derived from an EMBL/GenBank/DDBJ whole genome shotgun (WGS) entry which is preliminary data.</text>
</comment>
<dbReference type="EMBL" id="JBHLTQ010000018">
    <property type="protein sequence ID" value="MFC0605910.1"/>
    <property type="molecule type" value="Genomic_DNA"/>
</dbReference>
<dbReference type="InterPro" id="IPR052063">
    <property type="entry name" value="Polysaccharide_Lyase_1"/>
</dbReference>
<keyword evidence="3" id="KW-0175">Coiled coil</keyword>
<dbReference type="Gene3D" id="2.160.20.10">
    <property type="entry name" value="Single-stranded right-handed beta-helix, Pectin lyase-like"/>
    <property type="match status" value="1"/>
</dbReference>
<protein>
    <recommendedName>
        <fullName evidence="6">Pectate lyase</fullName>
    </recommendedName>
</protein>
<evidence type="ECO:0000313" key="5">
    <source>
        <dbReference type="Proteomes" id="UP001589832"/>
    </source>
</evidence>
<proteinExistence type="predicted"/>
<accession>A0ABV6QDZ4</accession>
<organism evidence="4 5">
    <name type="scientific">Winogradskyella pulchriflava</name>
    <dbReference type="NCBI Taxonomy" id="1110688"/>
    <lineage>
        <taxon>Bacteria</taxon>
        <taxon>Pseudomonadati</taxon>
        <taxon>Bacteroidota</taxon>
        <taxon>Flavobacteriia</taxon>
        <taxon>Flavobacteriales</taxon>
        <taxon>Flavobacteriaceae</taxon>
        <taxon>Winogradskyella</taxon>
    </lineage>
</organism>
<dbReference type="PANTHER" id="PTHR42970">
    <property type="entry name" value="PECTATE LYASE C-RELATED"/>
    <property type="match status" value="1"/>
</dbReference>
<dbReference type="Proteomes" id="UP001589832">
    <property type="component" value="Unassembled WGS sequence"/>
</dbReference>
<reference evidence="4 5" key="1">
    <citation type="submission" date="2024-09" db="EMBL/GenBank/DDBJ databases">
        <authorList>
            <person name="Sun Q."/>
            <person name="Mori K."/>
        </authorList>
    </citation>
    <scope>NUCLEOTIDE SEQUENCE [LARGE SCALE GENOMIC DNA]</scope>
    <source>
        <strain evidence="4 5">NCAIM B.02481</strain>
    </source>
</reference>
<keyword evidence="2" id="KW-0325">Glycoprotein</keyword>
<feature type="coiled-coil region" evidence="3">
    <location>
        <begin position="61"/>
        <end position="88"/>
    </location>
</feature>
<sequence length="502" mass="56250">MRNLITLLTLIICIYANGQSKTFIEYDTKTSQVFYEYLKSIDKKIIDLQNSVVPIDITKQLNELEAQLKAADVKIKALEERVAKLENENPTDPTDPIDTIIPSPVEGIFGYGKNTVGGEGGRVINVSNLNDSGAGSFREAVEASGARIIEFNGLEGRIDVTGETIKITNPNITIRFQTAKGKGITLSRETKDRPILEIDTDEVIIEYMRTRRSTSYRSGNNSDNVWVNSGNNIVFNHCSFAWSSDGNLDLANYDGQPGRPPKIEISNVTIQYCIFTNSYGGSNKTSLVSRGATNITYFRNAWLSTATRNPSISTPVNEAPTWDCYYEHINNFHYDYTNGPSYNNNDPSPDAGIYYVNVIKNRAMENTTSTGIVDPNIETYPASKRRWLRASTVGNGMKIYVEGNITYYRPNETYDEWEIGQNSGGEADRNKLIPENLRSYTVNPTPIITDNIELWDANDIWDNLKDHVGASLPMRDAEDRRAINDVDLGISTENKVENKFDD</sequence>
<dbReference type="PANTHER" id="PTHR42970:SF1">
    <property type="entry name" value="PECTATE LYASE C-RELATED"/>
    <property type="match status" value="1"/>
</dbReference>
<dbReference type="RefSeq" id="WP_386065334.1">
    <property type="nucleotide sequence ID" value="NZ_JBHLTQ010000018.1"/>
</dbReference>
<evidence type="ECO:0000313" key="4">
    <source>
        <dbReference type="EMBL" id="MFC0605910.1"/>
    </source>
</evidence>
<gene>
    <name evidence="4" type="ORF">ACFFGA_15215</name>
</gene>
<evidence type="ECO:0008006" key="6">
    <source>
        <dbReference type="Google" id="ProtNLM"/>
    </source>
</evidence>
<dbReference type="InterPro" id="IPR011050">
    <property type="entry name" value="Pectin_lyase_fold/virulence"/>
</dbReference>
<evidence type="ECO:0000256" key="3">
    <source>
        <dbReference type="SAM" id="Coils"/>
    </source>
</evidence>
<keyword evidence="5" id="KW-1185">Reference proteome</keyword>
<name>A0ABV6QDZ4_9FLAO</name>
<keyword evidence="1" id="KW-0479">Metal-binding</keyword>
<dbReference type="InterPro" id="IPR012334">
    <property type="entry name" value="Pectin_lyas_fold"/>
</dbReference>